<protein>
    <submittedName>
        <fullName evidence="1">Uncharacterized protein</fullName>
    </submittedName>
</protein>
<proteinExistence type="predicted"/>
<reference evidence="1 2" key="1">
    <citation type="journal article" date="2021" name="Commun. Biol.">
        <title>The genome of Shorea leprosula (Dipterocarpaceae) highlights the ecological relevance of drought in aseasonal tropical rainforests.</title>
        <authorList>
            <person name="Ng K.K.S."/>
            <person name="Kobayashi M.J."/>
            <person name="Fawcett J.A."/>
            <person name="Hatakeyama M."/>
            <person name="Paape T."/>
            <person name="Ng C.H."/>
            <person name="Ang C.C."/>
            <person name="Tnah L.H."/>
            <person name="Lee C.T."/>
            <person name="Nishiyama T."/>
            <person name="Sese J."/>
            <person name="O'Brien M.J."/>
            <person name="Copetti D."/>
            <person name="Mohd Noor M.I."/>
            <person name="Ong R.C."/>
            <person name="Putra M."/>
            <person name="Sireger I.Z."/>
            <person name="Indrioko S."/>
            <person name="Kosugi Y."/>
            <person name="Izuno A."/>
            <person name="Isagi Y."/>
            <person name="Lee S.L."/>
            <person name="Shimizu K.K."/>
        </authorList>
    </citation>
    <scope>NUCLEOTIDE SEQUENCE [LARGE SCALE GENOMIC DNA]</scope>
    <source>
        <strain evidence="1">214</strain>
    </source>
</reference>
<comment type="caution">
    <text evidence="1">The sequence shown here is derived from an EMBL/GenBank/DDBJ whole genome shotgun (WGS) entry which is preliminary data.</text>
</comment>
<evidence type="ECO:0000313" key="1">
    <source>
        <dbReference type="EMBL" id="GKV20604.1"/>
    </source>
</evidence>
<evidence type="ECO:0000313" key="2">
    <source>
        <dbReference type="Proteomes" id="UP001054252"/>
    </source>
</evidence>
<dbReference type="AlphaFoldDB" id="A0AAV5K0Z8"/>
<name>A0AAV5K0Z8_9ROSI</name>
<gene>
    <name evidence="1" type="ORF">SLEP1_g30704</name>
</gene>
<accession>A0AAV5K0Z8</accession>
<keyword evidence="2" id="KW-1185">Reference proteome</keyword>
<dbReference type="EMBL" id="BPVZ01000055">
    <property type="protein sequence ID" value="GKV20604.1"/>
    <property type="molecule type" value="Genomic_DNA"/>
</dbReference>
<organism evidence="1 2">
    <name type="scientific">Rubroshorea leprosula</name>
    <dbReference type="NCBI Taxonomy" id="152421"/>
    <lineage>
        <taxon>Eukaryota</taxon>
        <taxon>Viridiplantae</taxon>
        <taxon>Streptophyta</taxon>
        <taxon>Embryophyta</taxon>
        <taxon>Tracheophyta</taxon>
        <taxon>Spermatophyta</taxon>
        <taxon>Magnoliopsida</taxon>
        <taxon>eudicotyledons</taxon>
        <taxon>Gunneridae</taxon>
        <taxon>Pentapetalae</taxon>
        <taxon>rosids</taxon>
        <taxon>malvids</taxon>
        <taxon>Malvales</taxon>
        <taxon>Dipterocarpaceae</taxon>
        <taxon>Rubroshorea</taxon>
    </lineage>
</organism>
<dbReference type="Proteomes" id="UP001054252">
    <property type="component" value="Unassembled WGS sequence"/>
</dbReference>
<sequence>MIANPMTKGLLGSYGSNGNLWYIYIYVETKNLE</sequence>